<evidence type="ECO:0000313" key="6">
    <source>
        <dbReference type="EMBL" id="KOO23355.1"/>
    </source>
</evidence>
<dbReference type="PROSITE" id="PS00039">
    <property type="entry name" value="DEAD_ATP_HELICASE"/>
    <property type="match status" value="1"/>
</dbReference>
<dbReference type="PANTHER" id="PTHR47959:SF13">
    <property type="entry name" value="ATP-DEPENDENT RNA HELICASE RHLE"/>
    <property type="match status" value="1"/>
</dbReference>
<dbReference type="SUPFAM" id="SSF52540">
    <property type="entry name" value="P-loop containing nucleoside triphosphate hydrolases"/>
    <property type="match status" value="1"/>
</dbReference>
<dbReference type="EMBL" id="JWZX01003200">
    <property type="protein sequence ID" value="KOO23355.1"/>
    <property type="molecule type" value="Genomic_DNA"/>
</dbReference>
<gene>
    <name evidence="6" type="ORF">Ctob_005152</name>
</gene>
<keyword evidence="2" id="KW-0378">Hydrolase</keyword>
<dbReference type="GO" id="GO:0003724">
    <property type="term" value="F:RNA helicase activity"/>
    <property type="evidence" value="ECO:0007669"/>
    <property type="project" value="TreeGrafter"/>
</dbReference>
<evidence type="ECO:0000256" key="1">
    <source>
        <dbReference type="ARBA" id="ARBA00022741"/>
    </source>
</evidence>
<evidence type="ECO:0000256" key="3">
    <source>
        <dbReference type="ARBA" id="ARBA00022806"/>
    </source>
</evidence>
<proteinExistence type="predicted"/>
<keyword evidence="3 6" id="KW-0347">Helicase</keyword>
<dbReference type="GO" id="GO:0005829">
    <property type="term" value="C:cytosol"/>
    <property type="evidence" value="ECO:0007669"/>
    <property type="project" value="TreeGrafter"/>
</dbReference>
<reference evidence="7" key="1">
    <citation type="journal article" date="2015" name="PLoS Genet.">
        <title>Genome Sequence and Transcriptome Analyses of Chrysochromulina tobin: Metabolic Tools for Enhanced Algal Fitness in the Prominent Order Prymnesiales (Haptophyceae).</title>
        <authorList>
            <person name="Hovde B.T."/>
            <person name="Deodato C.R."/>
            <person name="Hunsperger H.M."/>
            <person name="Ryken S.A."/>
            <person name="Yost W."/>
            <person name="Jha R.K."/>
            <person name="Patterson J."/>
            <person name="Monnat R.J. Jr."/>
            <person name="Barlow S.B."/>
            <person name="Starkenburg S.R."/>
            <person name="Cattolico R.A."/>
        </authorList>
    </citation>
    <scope>NUCLEOTIDE SEQUENCE</scope>
    <source>
        <strain evidence="7">CCMP291</strain>
    </source>
</reference>
<sequence>MLCGSVVKAVTFAETGLGRSMLRAAQQQQWLTPTSVQSEAIPAILSGSDVWAQAPTGSGKTAAFALPLLQRLDTGAPRPRGRHVNTLILSPTRGLAVQTSEAFRALSDSAGTRAKIVALHGGVSINPQLRSLAGGADVLVATPGRLLDVLANNGVQLERVATLVLDEADRLLANEFSFELERVLEALPPPASRQTLVFSATFPFTSRPKAKRLLRPSHVRVSSELAQAAADLEGWARCLVFVGSQKAADHVASKLKNSGSADGR</sequence>
<evidence type="ECO:0000256" key="4">
    <source>
        <dbReference type="ARBA" id="ARBA00022840"/>
    </source>
</evidence>
<evidence type="ECO:0000259" key="5">
    <source>
        <dbReference type="PROSITE" id="PS51192"/>
    </source>
</evidence>
<dbReference type="Gene3D" id="3.40.50.300">
    <property type="entry name" value="P-loop containing nucleotide triphosphate hydrolases"/>
    <property type="match status" value="1"/>
</dbReference>
<organism evidence="6 7">
    <name type="scientific">Chrysochromulina tobinii</name>
    <dbReference type="NCBI Taxonomy" id="1460289"/>
    <lineage>
        <taxon>Eukaryota</taxon>
        <taxon>Haptista</taxon>
        <taxon>Haptophyta</taxon>
        <taxon>Prymnesiophyceae</taxon>
        <taxon>Prymnesiales</taxon>
        <taxon>Chrysochromulinaceae</taxon>
        <taxon>Chrysochromulina</taxon>
    </lineage>
</organism>
<dbReference type="InterPro" id="IPR000629">
    <property type="entry name" value="RNA-helicase_DEAD-box_CS"/>
</dbReference>
<dbReference type="PROSITE" id="PS51192">
    <property type="entry name" value="HELICASE_ATP_BIND_1"/>
    <property type="match status" value="1"/>
</dbReference>
<dbReference type="GO" id="GO:0016787">
    <property type="term" value="F:hydrolase activity"/>
    <property type="evidence" value="ECO:0007669"/>
    <property type="project" value="UniProtKB-KW"/>
</dbReference>
<evidence type="ECO:0000313" key="7">
    <source>
        <dbReference type="Proteomes" id="UP000037460"/>
    </source>
</evidence>
<name>A0A0M0JA34_9EUKA</name>
<comment type="caution">
    <text evidence="6">The sequence shown here is derived from an EMBL/GenBank/DDBJ whole genome shotgun (WGS) entry which is preliminary data.</text>
</comment>
<dbReference type="InterPro" id="IPR044742">
    <property type="entry name" value="DEAD/DEAH_RhlB"/>
</dbReference>
<feature type="domain" description="Helicase ATP-binding" evidence="5">
    <location>
        <begin position="41"/>
        <end position="220"/>
    </location>
</feature>
<accession>A0A0M0JA34</accession>
<dbReference type="Pfam" id="PF00270">
    <property type="entry name" value="DEAD"/>
    <property type="match status" value="1"/>
</dbReference>
<keyword evidence="1" id="KW-0547">Nucleotide-binding</keyword>
<dbReference type="CDD" id="cd00268">
    <property type="entry name" value="DEADc"/>
    <property type="match status" value="1"/>
</dbReference>
<dbReference type="OrthoDB" id="6432355at2759"/>
<keyword evidence="7" id="KW-1185">Reference proteome</keyword>
<dbReference type="InterPro" id="IPR014001">
    <property type="entry name" value="Helicase_ATP-bd"/>
</dbReference>
<dbReference type="GO" id="GO:0003676">
    <property type="term" value="F:nucleic acid binding"/>
    <property type="evidence" value="ECO:0007669"/>
    <property type="project" value="InterPro"/>
</dbReference>
<dbReference type="PANTHER" id="PTHR47959">
    <property type="entry name" value="ATP-DEPENDENT RNA HELICASE RHLE-RELATED"/>
    <property type="match status" value="1"/>
</dbReference>
<dbReference type="GO" id="GO:0005524">
    <property type="term" value="F:ATP binding"/>
    <property type="evidence" value="ECO:0007669"/>
    <property type="project" value="UniProtKB-KW"/>
</dbReference>
<dbReference type="InterPro" id="IPR011545">
    <property type="entry name" value="DEAD/DEAH_box_helicase_dom"/>
</dbReference>
<dbReference type="SMART" id="SM00487">
    <property type="entry name" value="DEXDc"/>
    <property type="match status" value="1"/>
</dbReference>
<keyword evidence="4" id="KW-0067">ATP-binding</keyword>
<dbReference type="InterPro" id="IPR027417">
    <property type="entry name" value="P-loop_NTPase"/>
</dbReference>
<dbReference type="Proteomes" id="UP000037460">
    <property type="component" value="Unassembled WGS sequence"/>
</dbReference>
<protein>
    <submittedName>
        <fullName evidence="6">ATP-dependent RNA helicase</fullName>
    </submittedName>
</protein>
<evidence type="ECO:0000256" key="2">
    <source>
        <dbReference type="ARBA" id="ARBA00022801"/>
    </source>
</evidence>
<dbReference type="InterPro" id="IPR050079">
    <property type="entry name" value="DEAD_box_RNA_helicase"/>
</dbReference>
<dbReference type="AlphaFoldDB" id="A0A0M0JA34"/>